<evidence type="ECO:0000313" key="1">
    <source>
        <dbReference type="EMBL" id="KYO68051.1"/>
    </source>
</evidence>
<evidence type="ECO:0000313" key="2">
    <source>
        <dbReference type="Proteomes" id="UP000075737"/>
    </source>
</evidence>
<comment type="caution">
    <text evidence="1">The sequence shown here is derived from an EMBL/GenBank/DDBJ whole genome shotgun (WGS) entry which is preliminary data.</text>
</comment>
<dbReference type="Proteomes" id="UP000075737">
    <property type="component" value="Unassembled WGS sequence"/>
</dbReference>
<protein>
    <submittedName>
        <fullName evidence="1">Uncharacterized protein</fullName>
    </submittedName>
</protein>
<dbReference type="AlphaFoldDB" id="A0A162MWW0"/>
<dbReference type="OrthoDB" id="1725415at2"/>
<name>A0A162MWW0_9FIRM</name>
<dbReference type="STRING" id="520767.ATZ99_03620"/>
<reference evidence="1 2" key="1">
    <citation type="submission" date="2015-12" db="EMBL/GenBank/DDBJ databases">
        <title>Draft genome of Thermovenabulum gondwanense isolated from a red thermophilic microbial mat colonisisng an outflow channel of a bore well.</title>
        <authorList>
            <person name="Patel B.K."/>
        </authorList>
    </citation>
    <scope>NUCLEOTIDE SEQUENCE [LARGE SCALE GENOMIC DNA]</scope>
    <source>
        <strain evidence="1 2">R270</strain>
    </source>
</reference>
<proteinExistence type="predicted"/>
<sequence length="77" mass="8785">MKEIYLNIGKEINSHDIQNLNKTLEKLEPGQEIIILLEAADAHQADAVIENLRNKNFDFQPHGGHNSKYYIIAKKKG</sequence>
<accession>A0A162MWW0</accession>
<gene>
    <name evidence="1" type="ORF">ATZ99_03620</name>
</gene>
<keyword evidence="2" id="KW-1185">Reference proteome</keyword>
<dbReference type="EMBL" id="LOHZ01000019">
    <property type="protein sequence ID" value="KYO68051.1"/>
    <property type="molecule type" value="Genomic_DNA"/>
</dbReference>
<organism evidence="1 2">
    <name type="scientific">Thermovenabulum gondwanense</name>
    <dbReference type="NCBI Taxonomy" id="520767"/>
    <lineage>
        <taxon>Bacteria</taxon>
        <taxon>Bacillati</taxon>
        <taxon>Bacillota</taxon>
        <taxon>Clostridia</taxon>
        <taxon>Thermosediminibacterales</taxon>
        <taxon>Thermosediminibacteraceae</taxon>
        <taxon>Thermovenabulum</taxon>
    </lineage>
</organism>
<dbReference type="RefSeq" id="WP_068747534.1">
    <property type="nucleotide sequence ID" value="NZ_LOHZ01000019.1"/>
</dbReference>